<feature type="transmembrane region" description="Helical" evidence="6">
    <location>
        <begin position="260"/>
        <end position="279"/>
    </location>
</feature>
<evidence type="ECO:0000256" key="1">
    <source>
        <dbReference type="ARBA" id="ARBA00004141"/>
    </source>
</evidence>
<comment type="similarity">
    <text evidence="6">Belongs to the binding-protein-dependent transport system permease family.</text>
</comment>
<feature type="transmembrane region" description="Helical" evidence="6">
    <location>
        <begin position="366"/>
        <end position="387"/>
    </location>
</feature>
<reference evidence="8 9" key="1">
    <citation type="submission" date="2014-03" db="EMBL/GenBank/DDBJ databases">
        <authorList>
            <person name="Urmite Genomes U."/>
        </authorList>
    </citation>
    <scope>NUCLEOTIDE SEQUENCE [LARGE SCALE GENOMIC DNA]</scope>
    <source>
        <strain evidence="8 9">Vm-5</strain>
    </source>
</reference>
<evidence type="ECO:0000256" key="6">
    <source>
        <dbReference type="RuleBase" id="RU363032"/>
    </source>
</evidence>
<dbReference type="AlphaFoldDB" id="A0A024QEB6"/>
<organism evidence="8 9">
    <name type="scientific">Virgibacillus massiliensis</name>
    <dbReference type="NCBI Taxonomy" id="1462526"/>
    <lineage>
        <taxon>Bacteria</taxon>
        <taxon>Bacillati</taxon>
        <taxon>Bacillota</taxon>
        <taxon>Bacilli</taxon>
        <taxon>Bacillales</taxon>
        <taxon>Bacillaceae</taxon>
        <taxon>Virgibacillus</taxon>
    </lineage>
</organism>
<feature type="transmembrane region" description="Helical" evidence="6">
    <location>
        <begin position="441"/>
        <end position="465"/>
    </location>
</feature>
<evidence type="ECO:0000313" key="9">
    <source>
        <dbReference type="Proteomes" id="UP000028875"/>
    </source>
</evidence>
<feature type="transmembrane region" description="Helical" evidence="6">
    <location>
        <begin position="158"/>
        <end position="185"/>
    </location>
</feature>
<evidence type="ECO:0000256" key="5">
    <source>
        <dbReference type="ARBA" id="ARBA00023136"/>
    </source>
</evidence>
<sequence length="592" mass="65714">MKQEYAIPANTARQPFFFNRENWLKRSLLLVMLVTFLVVLVLPLMTLFVKAFQSDDGVFVGIDNFINYFQTPALVQSLQNTFFIAAMTTAISVSLAFAYAYCLVRTDIKGKTFFRYAAFLPLFAPTMMHGIALVYLFGNQGIFTNGFFGLLPAMDINLYGPVGIIIAEVIYTFPQAFMIMLVALGNSDYRLYEAAETLGVNKAKQFFTITLSNAKYGLVSAIFLVFSLSFTDYGAPKVVGGQYNVLATDIYSQVVGQQNMSMGATVGILLMIPALLAFFSDQLVNRKQSSSLSTKAIPFQVKQNRKRNALAFSFVTIITICVFLVFAAVIIAALAPGWPYNLSFNLANFQLESYTGGGFTAFKNSLLVAALSAVFGTIFTFIYAYAIEKIRKMTGLRKAGKFFSILPVAVPGLVIGISYVLFFSQPTIELFGSRFTNPFNFLYGTIGIIVLANILHFYSVAYVTATSALKKLDKEFETVSESMGVPMYKTFFKVTVPMCMPAILEMAMYFFVNSMVTISAVVFLYTAEFNLAAISIVNLDDAGNLGQAAALSVLIIITNIAVRILYELVVYWIQQRRKYKQNQLTEGMVMNE</sequence>
<feature type="transmembrane region" description="Helical" evidence="6">
    <location>
        <begin position="206"/>
        <end position="230"/>
    </location>
</feature>
<dbReference type="CDD" id="cd06261">
    <property type="entry name" value="TM_PBP2"/>
    <property type="match status" value="2"/>
</dbReference>
<accession>A0A024QEB6</accession>
<feature type="transmembrane region" description="Helical" evidence="6">
    <location>
        <begin position="507"/>
        <end position="527"/>
    </location>
</feature>
<comment type="subcellular location">
    <subcellularLocation>
        <location evidence="6">Cell membrane</location>
        <topology evidence="6">Multi-pass membrane protein</topology>
    </subcellularLocation>
    <subcellularLocation>
        <location evidence="1">Membrane</location>
        <topology evidence="1">Multi-pass membrane protein</topology>
    </subcellularLocation>
</comment>
<keyword evidence="5 6" id="KW-0472">Membrane</keyword>
<gene>
    <name evidence="8" type="primary">cysW</name>
    <name evidence="8" type="ORF">BN990_02845</name>
</gene>
<feature type="domain" description="ABC transmembrane type-1" evidence="7">
    <location>
        <begin position="78"/>
        <end position="281"/>
    </location>
</feature>
<comment type="caution">
    <text evidence="8">The sequence shown here is derived from an EMBL/GenBank/DDBJ whole genome shotgun (WGS) entry which is preliminary data.</text>
</comment>
<evidence type="ECO:0000259" key="7">
    <source>
        <dbReference type="PROSITE" id="PS50928"/>
    </source>
</evidence>
<dbReference type="Gene3D" id="1.10.3720.10">
    <property type="entry name" value="MetI-like"/>
    <property type="match status" value="2"/>
</dbReference>
<keyword evidence="2 6" id="KW-0813">Transport</keyword>
<feature type="transmembrane region" description="Helical" evidence="6">
    <location>
        <begin position="309"/>
        <end position="335"/>
    </location>
</feature>
<dbReference type="OrthoDB" id="725at2"/>
<proteinExistence type="inferred from homology"/>
<feature type="transmembrane region" description="Helical" evidence="6">
    <location>
        <begin position="82"/>
        <end position="104"/>
    </location>
</feature>
<dbReference type="PANTHER" id="PTHR43496:SF1">
    <property type="entry name" value="POLYGALACTURONAN_RHAMNOGALACTURONAN TRANSPORT SYSTEM PERMEASE PROTEIN YTEP"/>
    <property type="match status" value="1"/>
</dbReference>
<feature type="transmembrane region" description="Helical" evidence="6">
    <location>
        <begin position="116"/>
        <end position="138"/>
    </location>
</feature>
<feature type="domain" description="ABC transmembrane type-1" evidence="7">
    <location>
        <begin position="362"/>
        <end position="566"/>
    </location>
</feature>
<evidence type="ECO:0000256" key="3">
    <source>
        <dbReference type="ARBA" id="ARBA00022692"/>
    </source>
</evidence>
<dbReference type="Pfam" id="PF00528">
    <property type="entry name" value="BPD_transp_1"/>
    <property type="match status" value="2"/>
</dbReference>
<protein>
    <submittedName>
        <fullName evidence="8">Sulfate transport system permease protein CysW</fullName>
    </submittedName>
</protein>
<feature type="transmembrane region" description="Helical" evidence="6">
    <location>
        <begin position="547"/>
        <end position="573"/>
    </location>
</feature>
<dbReference type="NCBIfam" id="TIGR03262">
    <property type="entry name" value="PhnU2"/>
    <property type="match status" value="1"/>
</dbReference>
<dbReference type="STRING" id="1462526.BN990_02845"/>
<reference evidence="9" key="2">
    <citation type="submission" date="2014-05" db="EMBL/GenBank/DDBJ databases">
        <title>Draft genome sequence of Virgibacillus massiliensis Vm-5.</title>
        <authorList>
            <person name="Khelaifia S."/>
            <person name="Croce O."/>
            <person name="Lagier J.C."/>
            <person name="Raoult D."/>
        </authorList>
    </citation>
    <scope>NUCLEOTIDE SEQUENCE [LARGE SCALE GENOMIC DNA]</scope>
    <source>
        <strain evidence="9">Vm-5</strain>
    </source>
</reference>
<evidence type="ECO:0000256" key="2">
    <source>
        <dbReference type="ARBA" id="ARBA00022448"/>
    </source>
</evidence>
<dbReference type="PROSITE" id="PS50928">
    <property type="entry name" value="ABC_TM1"/>
    <property type="match status" value="2"/>
</dbReference>
<dbReference type="GO" id="GO:0055085">
    <property type="term" value="P:transmembrane transport"/>
    <property type="evidence" value="ECO:0007669"/>
    <property type="project" value="InterPro"/>
</dbReference>
<evidence type="ECO:0000256" key="4">
    <source>
        <dbReference type="ARBA" id="ARBA00022989"/>
    </source>
</evidence>
<keyword evidence="4 6" id="KW-1133">Transmembrane helix</keyword>
<dbReference type="GO" id="GO:0005886">
    <property type="term" value="C:plasma membrane"/>
    <property type="evidence" value="ECO:0007669"/>
    <property type="project" value="UniProtKB-SubCell"/>
</dbReference>
<dbReference type="eggNOG" id="COG1178">
    <property type="taxonomic scope" value="Bacteria"/>
</dbReference>
<dbReference type="Proteomes" id="UP000028875">
    <property type="component" value="Unassembled WGS sequence"/>
</dbReference>
<dbReference type="InterPro" id="IPR017664">
    <property type="entry name" value="AminoethylPonate_ABC_perm-1"/>
</dbReference>
<name>A0A024QEB6_9BACI</name>
<dbReference type="EMBL" id="CCDP010000002">
    <property type="protein sequence ID" value="CDQ40520.1"/>
    <property type="molecule type" value="Genomic_DNA"/>
</dbReference>
<keyword evidence="3 6" id="KW-0812">Transmembrane</keyword>
<feature type="transmembrane region" description="Helical" evidence="6">
    <location>
        <begin position="399"/>
        <end position="421"/>
    </location>
</feature>
<dbReference type="RefSeq" id="WP_074436686.1">
    <property type="nucleotide sequence ID" value="NZ_BNER01000011.1"/>
</dbReference>
<evidence type="ECO:0000313" key="8">
    <source>
        <dbReference type="EMBL" id="CDQ40520.1"/>
    </source>
</evidence>
<keyword evidence="9" id="KW-1185">Reference proteome</keyword>
<dbReference type="InterPro" id="IPR035906">
    <property type="entry name" value="MetI-like_sf"/>
</dbReference>
<dbReference type="SUPFAM" id="SSF161098">
    <property type="entry name" value="MetI-like"/>
    <property type="match status" value="2"/>
</dbReference>
<feature type="transmembrane region" description="Helical" evidence="6">
    <location>
        <begin position="28"/>
        <end position="49"/>
    </location>
</feature>
<dbReference type="PANTHER" id="PTHR43496">
    <property type="entry name" value="PROTEIN LPLB"/>
    <property type="match status" value="1"/>
</dbReference>
<dbReference type="InterPro" id="IPR000515">
    <property type="entry name" value="MetI-like"/>
</dbReference>